<evidence type="ECO:0000313" key="1">
    <source>
        <dbReference type="EMBL" id="ERI79184.1"/>
    </source>
</evidence>
<gene>
    <name evidence="1" type="ORF">CLOSYM_01054</name>
</gene>
<protein>
    <submittedName>
        <fullName evidence="1">Uncharacterized protein</fullName>
    </submittedName>
</protein>
<reference evidence="1 2" key="1">
    <citation type="submission" date="2013-07" db="EMBL/GenBank/DDBJ databases">
        <authorList>
            <person name="Weinstock G."/>
            <person name="Sodergren E."/>
            <person name="Wylie T."/>
            <person name="Fulton L."/>
            <person name="Fulton R."/>
            <person name="Fronick C."/>
            <person name="O'Laughlin M."/>
            <person name="Godfrey J."/>
            <person name="Miner T."/>
            <person name="Herter B."/>
            <person name="Appelbaum E."/>
            <person name="Cordes M."/>
            <person name="Lek S."/>
            <person name="Wollam A."/>
            <person name="Pepin K.H."/>
            <person name="Palsikar V.B."/>
            <person name="Mitreva M."/>
            <person name="Wilson R.K."/>
        </authorList>
    </citation>
    <scope>NUCLEOTIDE SEQUENCE [LARGE SCALE GENOMIC DNA]</scope>
    <source>
        <strain evidence="1 2">ATCC 14940</strain>
    </source>
</reference>
<organism evidence="1 2">
    <name type="scientific">[Clostridium] symbiosum ATCC 14940</name>
    <dbReference type="NCBI Taxonomy" id="411472"/>
    <lineage>
        <taxon>Bacteria</taxon>
        <taxon>Bacillati</taxon>
        <taxon>Bacillota</taxon>
        <taxon>Clostridia</taxon>
        <taxon>Lachnospirales</taxon>
        <taxon>Lachnospiraceae</taxon>
        <taxon>Otoolea</taxon>
    </lineage>
</organism>
<accession>A0ABC9U1T3</accession>
<proteinExistence type="predicted"/>
<evidence type="ECO:0000313" key="2">
    <source>
        <dbReference type="Proteomes" id="UP000016491"/>
    </source>
</evidence>
<sequence>MFGLNAATIHAYKLDEIIAGFYRCYKGSSCAKLDKYININLVRIK</sequence>
<dbReference type="Proteomes" id="UP000016491">
    <property type="component" value="Unassembled WGS sequence"/>
</dbReference>
<dbReference type="EMBL" id="AWSU01000085">
    <property type="protein sequence ID" value="ERI79184.1"/>
    <property type="molecule type" value="Genomic_DNA"/>
</dbReference>
<dbReference type="AlphaFoldDB" id="A0ABC9U1T3"/>
<comment type="caution">
    <text evidence="1">The sequence shown here is derived from an EMBL/GenBank/DDBJ whole genome shotgun (WGS) entry which is preliminary data.</text>
</comment>
<name>A0ABC9U1T3_CLOSY</name>